<dbReference type="PANTHER" id="PTHR15710">
    <property type="entry name" value="E3 UBIQUITIN-PROTEIN LIGASE PRAJA"/>
    <property type="match status" value="1"/>
</dbReference>
<dbReference type="InterPro" id="IPR013083">
    <property type="entry name" value="Znf_RING/FYVE/PHD"/>
</dbReference>
<dbReference type="GO" id="GO:0008270">
    <property type="term" value="F:zinc ion binding"/>
    <property type="evidence" value="ECO:0007669"/>
    <property type="project" value="UniProtKB-KW"/>
</dbReference>
<evidence type="ECO:0000256" key="1">
    <source>
        <dbReference type="ARBA" id="ARBA00022723"/>
    </source>
</evidence>
<sequence length="429" mass="48355">MDGYNLVNVKYECKRCEKIYSRLLNPDDTITCEVCGQRFCQKVDRKKKKRVIKKENIRRERGRENTGAYSMVFSRRSGSHNRTDVYDRDPENLHGDANANRAGGTPSESHEERKAPPTGHRNNRDGRNDRDDRRAPMPDNPFDNSFTGEFHFGNFGTRAPPSRPSESRHGHGPTRINLSRANTDANDHAPGAFGNSSPFTNNGSPPSDNTHQARQSRQSRQRGTPGGARRRGASPSVIFHAFFSDPTHPNRGFSVTREFNDGDDDHGGINFFANFGVFNSLFQDLVGDIFNQESFMTNFQSNFRSSDIFQDIINRSAQEAEEAAKRPTDKDIRKKLAVVKIGRKHCKKNKDGKVEAPSCTVCISEIPKGDEGLVLPCGHIFHPDCINPWLDEHNTCPTCRHELPSERDREGGPTRSRQSRRGNFRAGRS</sequence>
<evidence type="ECO:0000256" key="4">
    <source>
        <dbReference type="PROSITE-ProRule" id="PRU00175"/>
    </source>
</evidence>
<feature type="compositionally biased region" description="Basic and acidic residues" evidence="5">
    <location>
        <begin position="402"/>
        <end position="412"/>
    </location>
</feature>
<proteinExistence type="predicted"/>
<accession>A0AAD1XAI8</accession>
<evidence type="ECO:0000256" key="2">
    <source>
        <dbReference type="ARBA" id="ARBA00022771"/>
    </source>
</evidence>
<name>A0AAD1XAI8_EUPCR</name>
<organism evidence="7 8">
    <name type="scientific">Euplotes crassus</name>
    <dbReference type="NCBI Taxonomy" id="5936"/>
    <lineage>
        <taxon>Eukaryota</taxon>
        <taxon>Sar</taxon>
        <taxon>Alveolata</taxon>
        <taxon>Ciliophora</taxon>
        <taxon>Intramacronucleata</taxon>
        <taxon>Spirotrichea</taxon>
        <taxon>Hypotrichia</taxon>
        <taxon>Euplotida</taxon>
        <taxon>Euplotidae</taxon>
        <taxon>Moneuplotes</taxon>
    </lineage>
</organism>
<evidence type="ECO:0000313" key="7">
    <source>
        <dbReference type="EMBL" id="CAI2369189.1"/>
    </source>
</evidence>
<dbReference type="EMBL" id="CAMPGE010010337">
    <property type="protein sequence ID" value="CAI2369189.1"/>
    <property type="molecule type" value="Genomic_DNA"/>
</dbReference>
<keyword evidence="3" id="KW-0862">Zinc</keyword>
<dbReference type="Pfam" id="PF13639">
    <property type="entry name" value="zf-RING_2"/>
    <property type="match status" value="1"/>
</dbReference>
<keyword evidence="1" id="KW-0479">Metal-binding</keyword>
<dbReference type="AlphaFoldDB" id="A0AAD1XAI8"/>
<dbReference type="GO" id="GO:0005737">
    <property type="term" value="C:cytoplasm"/>
    <property type="evidence" value="ECO:0007669"/>
    <property type="project" value="TreeGrafter"/>
</dbReference>
<dbReference type="Gene3D" id="3.30.40.10">
    <property type="entry name" value="Zinc/RING finger domain, C3HC4 (zinc finger)"/>
    <property type="match status" value="1"/>
</dbReference>
<dbReference type="GO" id="GO:0061630">
    <property type="term" value="F:ubiquitin protein ligase activity"/>
    <property type="evidence" value="ECO:0007669"/>
    <property type="project" value="TreeGrafter"/>
</dbReference>
<feature type="compositionally biased region" description="Polar residues" evidence="5">
    <location>
        <begin position="194"/>
        <end position="210"/>
    </location>
</feature>
<dbReference type="Proteomes" id="UP001295684">
    <property type="component" value="Unassembled WGS sequence"/>
</dbReference>
<dbReference type="PROSITE" id="PS50089">
    <property type="entry name" value="ZF_RING_2"/>
    <property type="match status" value="1"/>
</dbReference>
<protein>
    <recommendedName>
        <fullName evidence="6">RING-type domain-containing protein</fullName>
    </recommendedName>
</protein>
<feature type="compositionally biased region" description="Basic and acidic residues" evidence="5">
    <location>
        <begin position="55"/>
        <end position="64"/>
    </location>
</feature>
<evidence type="ECO:0000256" key="5">
    <source>
        <dbReference type="SAM" id="MobiDB-lite"/>
    </source>
</evidence>
<feature type="region of interest" description="Disordered" evidence="5">
    <location>
        <begin position="402"/>
        <end position="429"/>
    </location>
</feature>
<dbReference type="CDD" id="cd16454">
    <property type="entry name" value="RING-H2_PA-TM-RING"/>
    <property type="match status" value="1"/>
</dbReference>
<gene>
    <name evidence="7" type="ORF">ECRASSUSDP1_LOCUS10487</name>
</gene>
<keyword evidence="2 4" id="KW-0863">Zinc-finger</keyword>
<reference evidence="7" key="1">
    <citation type="submission" date="2023-07" db="EMBL/GenBank/DDBJ databases">
        <authorList>
            <consortium name="AG Swart"/>
            <person name="Singh M."/>
            <person name="Singh A."/>
            <person name="Seah K."/>
            <person name="Emmerich C."/>
        </authorList>
    </citation>
    <scope>NUCLEOTIDE SEQUENCE</scope>
    <source>
        <strain evidence="7">DP1</strain>
    </source>
</reference>
<evidence type="ECO:0000256" key="3">
    <source>
        <dbReference type="ARBA" id="ARBA00022833"/>
    </source>
</evidence>
<dbReference type="InterPro" id="IPR001841">
    <property type="entry name" value="Znf_RING"/>
</dbReference>
<evidence type="ECO:0000259" key="6">
    <source>
        <dbReference type="PROSITE" id="PS50089"/>
    </source>
</evidence>
<feature type="compositionally biased region" description="Low complexity" evidence="5">
    <location>
        <begin position="212"/>
        <end position="223"/>
    </location>
</feature>
<feature type="domain" description="RING-type" evidence="6">
    <location>
        <begin position="359"/>
        <end position="400"/>
    </location>
</feature>
<evidence type="ECO:0000313" key="8">
    <source>
        <dbReference type="Proteomes" id="UP001295684"/>
    </source>
</evidence>
<feature type="compositionally biased region" description="Basic and acidic residues" evidence="5">
    <location>
        <begin position="81"/>
        <end position="94"/>
    </location>
</feature>
<feature type="compositionally biased region" description="Basic residues" evidence="5">
    <location>
        <begin position="417"/>
        <end position="429"/>
    </location>
</feature>
<comment type="caution">
    <text evidence="7">The sequence shown here is derived from an EMBL/GenBank/DDBJ whole genome shotgun (WGS) entry which is preliminary data.</text>
</comment>
<dbReference type="SMART" id="SM00184">
    <property type="entry name" value="RING"/>
    <property type="match status" value="1"/>
</dbReference>
<keyword evidence="8" id="KW-1185">Reference proteome</keyword>
<feature type="compositionally biased region" description="Basic and acidic residues" evidence="5">
    <location>
        <begin position="122"/>
        <end position="136"/>
    </location>
</feature>
<dbReference type="GO" id="GO:0016567">
    <property type="term" value="P:protein ubiquitination"/>
    <property type="evidence" value="ECO:0007669"/>
    <property type="project" value="TreeGrafter"/>
</dbReference>
<feature type="region of interest" description="Disordered" evidence="5">
    <location>
        <begin position="55"/>
        <end position="235"/>
    </location>
</feature>
<dbReference type="PANTHER" id="PTHR15710:SF243">
    <property type="entry name" value="E3 UBIQUITIN-PROTEIN LIGASE PRAJA-2 ISOFORM X1"/>
    <property type="match status" value="1"/>
</dbReference>
<dbReference type="SUPFAM" id="SSF57850">
    <property type="entry name" value="RING/U-box"/>
    <property type="match status" value="1"/>
</dbReference>